<accession>A0ABQ1KZP4</accession>
<evidence type="ECO:0000313" key="8">
    <source>
        <dbReference type="EMBL" id="GGC11422.1"/>
    </source>
</evidence>
<dbReference type="Pfam" id="PF00924">
    <property type="entry name" value="MS_channel_2nd"/>
    <property type="match status" value="1"/>
</dbReference>
<evidence type="ECO:0000256" key="3">
    <source>
        <dbReference type="ARBA" id="ARBA00022989"/>
    </source>
</evidence>
<dbReference type="EMBL" id="BMFC01000008">
    <property type="protein sequence ID" value="GGC11422.1"/>
    <property type="molecule type" value="Genomic_DNA"/>
</dbReference>
<feature type="transmembrane region" description="Helical" evidence="5">
    <location>
        <begin position="260"/>
        <end position="281"/>
    </location>
</feature>
<comment type="subcellular location">
    <subcellularLocation>
        <location evidence="1">Membrane</location>
    </subcellularLocation>
</comment>
<dbReference type="InterPro" id="IPR023408">
    <property type="entry name" value="MscS_beta-dom_sf"/>
</dbReference>
<organism evidence="8 9">
    <name type="scientific">Marivita lacus</name>
    <dbReference type="NCBI Taxonomy" id="1323742"/>
    <lineage>
        <taxon>Bacteria</taxon>
        <taxon>Pseudomonadati</taxon>
        <taxon>Pseudomonadota</taxon>
        <taxon>Alphaproteobacteria</taxon>
        <taxon>Rhodobacterales</taxon>
        <taxon>Roseobacteraceae</taxon>
        <taxon>Marivita</taxon>
    </lineage>
</organism>
<feature type="chain" id="PRO_5045551118" description="Mechanosensitive ion channel MscS domain-containing protein" evidence="6">
    <location>
        <begin position="32"/>
        <end position="562"/>
    </location>
</feature>
<reference evidence="9" key="1">
    <citation type="journal article" date="2019" name="Int. J. Syst. Evol. Microbiol.">
        <title>The Global Catalogue of Microorganisms (GCM) 10K type strain sequencing project: providing services to taxonomists for standard genome sequencing and annotation.</title>
        <authorList>
            <consortium name="The Broad Institute Genomics Platform"/>
            <consortium name="The Broad Institute Genome Sequencing Center for Infectious Disease"/>
            <person name="Wu L."/>
            <person name="Ma J."/>
        </authorList>
    </citation>
    <scope>NUCLEOTIDE SEQUENCE [LARGE SCALE GENOMIC DNA]</scope>
    <source>
        <strain evidence="9">CGMCC 1.12478</strain>
    </source>
</reference>
<feature type="transmembrane region" description="Helical" evidence="5">
    <location>
        <begin position="215"/>
        <end position="239"/>
    </location>
</feature>
<dbReference type="RefSeq" id="WP_188482863.1">
    <property type="nucleotide sequence ID" value="NZ_BMFC01000008.1"/>
</dbReference>
<evidence type="ECO:0000256" key="4">
    <source>
        <dbReference type="ARBA" id="ARBA00023136"/>
    </source>
</evidence>
<dbReference type="Proteomes" id="UP000645462">
    <property type="component" value="Unassembled WGS sequence"/>
</dbReference>
<keyword evidence="4 5" id="KW-0472">Membrane</keyword>
<dbReference type="Gene3D" id="1.10.287.1260">
    <property type="match status" value="1"/>
</dbReference>
<protein>
    <recommendedName>
        <fullName evidence="7">Mechanosensitive ion channel MscS domain-containing protein</fullName>
    </recommendedName>
</protein>
<gene>
    <name evidence="8" type="ORF">GCM10011363_30050</name>
</gene>
<keyword evidence="9" id="KW-1185">Reference proteome</keyword>
<evidence type="ECO:0000256" key="1">
    <source>
        <dbReference type="ARBA" id="ARBA00004370"/>
    </source>
</evidence>
<evidence type="ECO:0000256" key="5">
    <source>
        <dbReference type="SAM" id="Phobius"/>
    </source>
</evidence>
<dbReference type="InterPro" id="IPR010920">
    <property type="entry name" value="LSM_dom_sf"/>
</dbReference>
<dbReference type="InterPro" id="IPR006685">
    <property type="entry name" value="MscS_channel_2nd"/>
</dbReference>
<feature type="signal peptide" evidence="6">
    <location>
        <begin position="1"/>
        <end position="31"/>
    </location>
</feature>
<dbReference type="PANTHER" id="PTHR30566">
    <property type="entry name" value="YNAI-RELATED MECHANOSENSITIVE ION CHANNEL"/>
    <property type="match status" value="1"/>
</dbReference>
<proteinExistence type="predicted"/>
<keyword evidence="2 5" id="KW-0812">Transmembrane</keyword>
<feature type="transmembrane region" description="Helical" evidence="5">
    <location>
        <begin position="287"/>
        <end position="309"/>
    </location>
</feature>
<dbReference type="PANTHER" id="PTHR30566:SF25">
    <property type="entry name" value="INNER MEMBRANE PROTEIN"/>
    <property type="match status" value="1"/>
</dbReference>
<feature type="transmembrane region" description="Helical" evidence="5">
    <location>
        <begin position="341"/>
        <end position="362"/>
    </location>
</feature>
<evidence type="ECO:0000313" key="9">
    <source>
        <dbReference type="Proteomes" id="UP000645462"/>
    </source>
</evidence>
<name>A0ABQ1KZP4_9RHOB</name>
<evidence type="ECO:0000259" key="7">
    <source>
        <dbReference type="Pfam" id="PF00924"/>
    </source>
</evidence>
<sequence length="562" mass="62467">MSAFYKRVKRGILLVAVCLAALFAISIQVSAQDEPALWYEVEAINPGLDTPPSEIDRSSPRATLRSFVNLAEAGDHCTAAHVLNLSQLPQDEQRARGSELAARLASVIDRKLRIDWAGLPAEQDARTTVSVNDEEGSVRQRDYLLEEFDVDGQIYAIRLTRYAEETAVDEAADPVWLFSRDTVDNIDVLYDAFGPRAFEAHIPDGMKVRVGWLQLWEWIALPLVIGVLVLVGKLTSRLVRLGRYISDNRVARRTFDRAALPLSLVAAAGAAHALLGIIVSLSGPANAIITPALVMLAVGGLSLAALRAVDALLDHVTRRHLGDTYDTPTSSEREFYTSMYALRRIILVVTVGFAIVFVLMQFDIFADMGLTLLASAGVLTVILGIAGQVTLGNMVASLQIAIAKPVRIGDNIHYEGGWCIVEAIYFTFIQLRTWDDRRLIVPVKYFLSYPFKNWSVIDERMLITVRLVLDPMAEVTVLRDKFSAAAKADPDVVEHDKLCTAITDHSAQGMTVEFYAMAPDPWTAWLVEMRLREELVNFVRIEHPGWWWRDRVTIEAQAPGSR</sequence>
<keyword evidence="6" id="KW-0732">Signal</keyword>
<evidence type="ECO:0000256" key="2">
    <source>
        <dbReference type="ARBA" id="ARBA00022692"/>
    </source>
</evidence>
<dbReference type="Gene3D" id="2.30.30.60">
    <property type="match status" value="1"/>
</dbReference>
<feature type="transmembrane region" description="Helical" evidence="5">
    <location>
        <begin position="368"/>
        <end position="391"/>
    </location>
</feature>
<comment type="caution">
    <text evidence="8">The sequence shown here is derived from an EMBL/GenBank/DDBJ whole genome shotgun (WGS) entry which is preliminary data.</text>
</comment>
<evidence type="ECO:0000256" key="6">
    <source>
        <dbReference type="SAM" id="SignalP"/>
    </source>
</evidence>
<dbReference type="SUPFAM" id="SSF50182">
    <property type="entry name" value="Sm-like ribonucleoproteins"/>
    <property type="match status" value="1"/>
</dbReference>
<feature type="domain" description="Mechanosensitive ion channel MscS" evidence="7">
    <location>
        <begin position="391"/>
        <end position="455"/>
    </location>
</feature>
<keyword evidence="3 5" id="KW-1133">Transmembrane helix</keyword>